<evidence type="ECO:0000313" key="2">
    <source>
        <dbReference type="EMBL" id="TXD72716.1"/>
    </source>
</evidence>
<organism evidence="2 3">
    <name type="scientific">Aequorivita antarctica</name>
    <dbReference type="NCBI Taxonomy" id="153266"/>
    <lineage>
        <taxon>Bacteria</taxon>
        <taxon>Pseudomonadati</taxon>
        <taxon>Bacteroidota</taxon>
        <taxon>Flavobacteriia</taxon>
        <taxon>Flavobacteriales</taxon>
        <taxon>Flavobacteriaceae</taxon>
        <taxon>Aequorivita</taxon>
    </lineage>
</organism>
<dbReference type="EMBL" id="VORT01000007">
    <property type="protein sequence ID" value="TXD72716.1"/>
    <property type="molecule type" value="Genomic_DNA"/>
</dbReference>
<feature type="signal peptide" evidence="1">
    <location>
        <begin position="1"/>
        <end position="23"/>
    </location>
</feature>
<proteinExistence type="predicted"/>
<name>A0A5C6YYL1_9FLAO</name>
<feature type="chain" id="PRO_5023024347" evidence="1">
    <location>
        <begin position="24"/>
        <end position="210"/>
    </location>
</feature>
<keyword evidence="3" id="KW-1185">Reference proteome</keyword>
<protein>
    <submittedName>
        <fullName evidence="2">Uncharacterized protein</fullName>
    </submittedName>
</protein>
<gene>
    <name evidence="2" type="ORF">ESU54_10870</name>
</gene>
<sequence length="210" mass="23876">MKKVFLLLVATILISFSPTKIEASDEAIPDVTSEFNSIAKKTKSTFKDLKNKWKVDREMILNDITKYSKNNNIDKVIAIYYKDFDSYRNVETQIQFLYGYFKTGGKGDLKNTDLKKYNKNGGKVIYNGKEFTVEQLGNINYGIALNAFGYPREGSVCAGGVYQFISDKCLKSSTYSEYKSAIDKCFTSKKGKCFDYAGDSKMIREGYNNF</sequence>
<accession>A0A5C6YYL1</accession>
<keyword evidence="1" id="KW-0732">Signal</keyword>
<evidence type="ECO:0000313" key="3">
    <source>
        <dbReference type="Proteomes" id="UP000321497"/>
    </source>
</evidence>
<comment type="caution">
    <text evidence="2">The sequence shown here is derived from an EMBL/GenBank/DDBJ whole genome shotgun (WGS) entry which is preliminary data.</text>
</comment>
<evidence type="ECO:0000256" key="1">
    <source>
        <dbReference type="SAM" id="SignalP"/>
    </source>
</evidence>
<reference evidence="2 3" key="1">
    <citation type="submission" date="2019-08" db="EMBL/GenBank/DDBJ databases">
        <title>Genome of Aequorivita antarctica SW49 (type strain).</title>
        <authorList>
            <person name="Bowman J.P."/>
        </authorList>
    </citation>
    <scope>NUCLEOTIDE SEQUENCE [LARGE SCALE GENOMIC DNA]</scope>
    <source>
        <strain evidence="2 3">SW49</strain>
    </source>
</reference>
<dbReference type="RefSeq" id="WP_111844375.1">
    <property type="nucleotide sequence ID" value="NZ_UEGI01000006.1"/>
</dbReference>
<dbReference type="AlphaFoldDB" id="A0A5C6YYL1"/>
<dbReference type="Proteomes" id="UP000321497">
    <property type="component" value="Unassembled WGS sequence"/>
</dbReference>